<keyword evidence="2" id="KW-1185">Reference proteome</keyword>
<dbReference type="EMBL" id="WKEW01000081">
    <property type="protein sequence ID" value="MCF5059282.1"/>
    <property type="molecule type" value="Genomic_DNA"/>
</dbReference>
<gene>
    <name evidence="1" type="ORF">GIW75_20245</name>
</gene>
<evidence type="ECO:0000313" key="1">
    <source>
        <dbReference type="EMBL" id="MCF5059282.1"/>
    </source>
</evidence>
<sequence>MTHVLGLCVEPEGMDVDSEVLVQVEPKAQQDAIEDGLPRLDWLTTADFRRFTHGIRHAA</sequence>
<evidence type="ECO:0000313" key="2">
    <source>
        <dbReference type="Proteomes" id="UP000814172"/>
    </source>
</evidence>
<comment type="caution">
    <text evidence="1">The sequence shown here is derived from an EMBL/GenBank/DDBJ whole genome shotgun (WGS) entry which is preliminary data.</text>
</comment>
<reference evidence="1 2" key="1">
    <citation type="submission" date="2019-11" db="EMBL/GenBank/DDBJ databases">
        <title>Epiphytic Pseudomonas syringae from cherry orchards.</title>
        <authorList>
            <person name="Hulin M.T."/>
        </authorList>
    </citation>
    <scope>NUCLEOTIDE SEQUENCE [LARGE SCALE GENOMIC DNA]</scope>
    <source>
        <strain evidence="1 2">PA-6-9F</strain>
    </source>
</reference>
<accession>A0AAW5ADN3</accession>
<dbReference type="Proteomes" id="UP000814172">
    <property type="component" value="Unassembled WGS sequence"/>
</dbReference>
<dbReference type="RefSeq" id="WP_236300460.1">
    <property type="nucleotide sequence ID" value="NZ_WKEB01000057.1"/>
</dbReference>
<name>A0AAW5ADN3_9PSED</name>
<organism evidence="1 2">
    <name type="scientific">Pseudomonas proteolytica</name>
    <dbReference type="NCBI Taxonomy" id="219574"/>
    <lineage>
        <taxon>Bacteria</taxon>
        <taxon>Pseudomonadati</taxon>
        <taxon>Pseudomonadota</taxon>
        <taxon>Gammaproteobacteria</taxon>
        <taxon>Pseudomonadales</taxon>
        <taxon>Pseudomonadaceae</taxon>
        <taxon>Pseudomonas</taxon>
    </lineage>
</organism>
<dbReference type="AlphaFoldDB" id="A0AAW5ADN3"/>
<proteinExistence type="predicted"/>
<protein>
    <submittedName>
        <fullName evidence="1">Uncharacterized protein</fullName>
    </submittedName>
</protein>